<evidence type="ECO:0000313" key="3">
    <source>
        <dbReference type="Proteomes" id="UP000663791"/>
    </source>
</evidence>
<keyword evidence="3" id="KW-1185">Reference proteome</keyword>
<gene>
    <name evidence="2" type="ORF">JK386_00845</name>
</gene>
<accession>A0A938Y5V5</accession>
<dbReference type="RefSeq" id="WP_205289749.1">
    <property type="nucleotide sequence ID" value="NZ_CP074406.1"/>
</dbReference>
<dbReference type="EMBL" id="JAERTX010000001">
    <property type="protein sequence ID" value="MBM9458445.1"/>
    <property type="molecule type" value="Genomic_DNA"/>
</dbReference>
<protein>
    <submittedName>
        <fullName evidence="2">Uncharacterized protein</fullName>
    </submittedName>
</protein>
<feature type="compositionally biased region" description="Low complexity" evidence="1">
    <location>
        <begin position="69"/>
        <end position="95"/>
    </location>
</feature>
<dbReference type="AlphaFoldDB" id="A0A938Y5V5"/>
<reference evidence="2" key="1">
    <citation type="submission" date="2021-01" db="EMBL/GenBank/DDBJ databases">
        <title>Novel species in genus Nocardioides.</title>
        <authorList>
            <person name="Zhang G."/>
        </authorList>
    </citation>
    <scope>NUCLEOTIDE SEQUENCE</scope>
    <source>
        <strain evidence="2">Zg-536</strain>
    </source>
</reference>
<proteinExistence type="predicted"/>
<sequence length="95" mass="9985">MSDEDLESNLAEIASFVKEVGGLDVVSSKELPDKKMGRGHFVEVGAADSLRTVQFMVVDEAGRFLVDVPSSDTSTDEPTTAPSPDEPTSSEPAGA</sequence>
<evidence type="ECO:0000313" key="2">
    <source>
        <dbReference type="EMBL" id="MBM9458445.1"/>
    </source>
</evidence>
<feature type="region of interest" description="Disordered" evidence="1">
    <location>
        <begin position="66"/>
        <end position="95"/>
    </location>
</feature>
<evidence type="ECO:0000256" key="1">
    <source>
        <dbReference type="SAM" id="MobiDB-lite"/>
    </source>
</evidence>
<organism evidence="2 3">
    <name type="scientific">Nocardioides faecalis</name>
    <dbReference type="NCBI Taxonomy" id="2803858"/>
    <lineage>
        <taxon>Bacteria</taxon>
        <taxon>Bacillati</taxon>
        <taxon>Actinomycetota</taxon>
        <taxon>Actinomycetes</taxon>
        <taxon>Propionibacteriales</taxon>
        <taxon>Nocardioidaceae</taxon>
        <taxon>Nocardioides</taxon>
    </lineage>
</organism>
<dbReference type="Proteomes" id="UP000663791">
    <property type="component" value="Unassembled WGS sequence"/>
</dbReference>
<comment type="caution">
    <text evidence="2">The sequence shown here is derived from an EMBL/GenBank/DDBJ whole genome shotgun (WGS) entry which is preliminary data.</text>
</comment>
<name>A0A938Y5V5_9ACTN</name>